<evidence type="ECO:0000256" key="1">
    <source>
        <dbReference type="ARBA" id="ARBA00023015"/>
    </source>
</evidence>
<name>A0ABX6ENP4_9HYPH</name>
<keyword evidence="5" id="KW-0614">Plasmid</keyword>
<dbReference type="Gene3D" id="3.30.70.1150">
    <property type="entry name" value="ACT-like. Chain A, domain 2"/>
    <property type="match status" value="1"/>
</dbReference>
<dbReference type="PANTHER" id="PTHR34719">
    <property type="entry name" value="NICKEL-RESPONSIVE REGULATOR"/>
    <property type="match status" value="1"/>
</dbReference>
<dbReference type="Proteomes" id="UP000424673">
    <property type="component" value="Plasmid unnamed1"/>
</dbReference>
<dbReference type="NCBIfam" id="NF002815">
    <property type="entry name" value="PRK02967.1"/>
    <property type="match status" value="1"/>
</dbReference>
<accession>A0ABX6ENP4</accession>
<evidence type="ECO:0000256" key="2">
    <source>
        <dbReference type="ARBA" id="ARBA00023125"/>
    </source>
</evidence>
<dbReference type="Gene3D" id="1.10.1220.10">
    <property type="entry name" value="Met repressor-like"/>
    <property type="match status" value="1"/>
</dbReference>
<evidence type="ECO:0000259" key="4">
    <source>
        <dbReference type="Pfam" id="PF08753"/>
    </source>
</evidence>
<keyword evidence="2" id="KW-0238">DNA-binding</keyword>
<dbReference type="CDD" id="cd22231">
    <property type="entry name" value="RHH_NikR_HicB-like"/>
    <property type="match status" value="1"/>
</dbReference>
<reference evidence="5 6" key="1">
    <citation type="journal article" date="2021" name="AMB Express">
        <title>Isolation and characterisation of Methylocystis spp. for poly-3-hydroxybutyrate production using waste methane feedstocks.</title>
        <authorList>
            <person name="Rumah B.L."/>
            <person name="Stead C.E."/>
            <person name="Claxton Stevens B.H."/>
            <person name="Minton N.P."/>
            <person name="Grosse-Honebrink A."/>
            <person name="Zhang Y."/>
        </authorList>
    </citation>
    <scope>NUCLEOTIDE SEQUENCE [LARGE SCALE GENOMIC DNA]</scope>
    <source>
        <strain evidence="5 6">BRCS1</strain>
    </source>
</reference>
<dbReference type="SUPFAM" id="SSF55021">
    <property type="entry name" value="ACT-like"/>
    <property type="match status" value="1"/>
</dbReference>
<sequence>MKKAGEMSSERSGHLNHRLTISVDDQFIRALKAYMKARRYAGVSEAIRDLAWGAFMEVEIAVSEDEKCMAALAYAYDFKTRNLASRLGGLYAESELVVSVSKSQSSARKFVEVAILKGQRKDVEQFAKKILAERGVTDGQLSLFRI</sequence>
<dbReference type="PANTHER" id="PTHR34719:SF2">
    <property type="entry name" value="NICKEL-RESPONSIVE REGULATOR"/>
    <property type="match status" value="1"/>
</dbReference>
<dbReference type="InterPro" id="IPR010985">
    <property type="entry name" value="Ribbon_hlx_hlx"/>
</dbReference>
<evidence type="ECO:0000256" key="3">
    <source>
        <dbReference type="ARBA" id="ARBA00023163"/>
    </source>
</evidence>
<organism evidence="5 6">
    <name type="scientific">Methylocystis rosea</name>
    <dbReference type="NCBI Taxonomy" id="173366"/>
    <lineage>
        <taxon>Bacteria</taxon>
        <taxon>Pseudomonadati</taxon>
        <taxon>Pseudomonadota</taxon>
        <taxon>Alphaproteobacteria</taxon>
        <taxon>Hyphomicrobiales</taxon>
        <taxon>Methylocystaceae</taxon>
        <taxon>Methylocystis</taxon>
    </lineage>
</organism>
<dbReference type="SUPFAM" id="SSF47598">
    <property type="entry name" value="Ribbon-helix-helix"/>
    <property type="match status" value="1"/>
</dbReference>
<dbReference type="InterPro" id="IPR050192">
    <property type="entry name" value="CopG/NikR_regulator"/>
</dbReference>
<gene>
    <name evidence="5" type="primary">nikR</name>
    <name evidence="5" type="ORF">F7D13_16445</name>
</gene>
<feature type="domain" description="Transcription factor NikR nickel binding C-terminal" evidence="4">
    <location>
        <begin position="69"/>
        <end position="143"/>
    </location>
</feature>
<dbReference type="Pfam" id="PF08753">
    <property type="entry name" value="NikR_C"/>
    <property type="match status" value="1"/>
</dbReference>
<evidence type="ECO:0000313" key="6">
    <source>
        <dbReference type="Proteomes" id="UP000424673"/>
    </source>
</evidence>
<dbReference type="InterPro" id="IPR014864">
    <property type="entry name" value="TF_NikR_Ni-bd_C"/>
</dbReference>
<dbReference type="InterPro" id="IPR013321">
    <property type="entry name" value="Arc_rbn_hlx_hlx"/>
</dbReference>
<dbReference type="EMBL" id="CP044329">
    <property type="protein sequence ID" value="QGM95718.1"/>
    <property type="molecule type" value="Genomic_DNA"/>
</dbReference>
<geneLocation type="plasmid" evidence="5 6">
    <name>unnamed1</name>
</geneLocation>
<keyword evidence="3" id="KW-0804">Transcription</keyword>
<evidence type="ECO:0000313" key="5">
    <source>
        <dbReference type="EMBL" id="QGM95718.1"/>
    </source>
</evidence>
<proteinExistence type="predicted"/>
<keyword evidence="1" id="KW-0805">Transcription regulation</keyword>
<dbReference type="InterPro" id="IPR045865">
    <property type="entry name" value="ACT-like_dom_sf"/>
</dbReference>
<dbReference type="InterPro" id="IPR027271">
    <property type="entry name" value="Acetolactate_synth/TF_NikR_C"/>
</dbReference>
<protein>
    <submittedName>
        <fullName evidence="5">Nickel-responsive transcriptional regulator NikR</fullName>
    </submittedName>
</protein>
<keyword evidence="6" id="KW-1185">Reference proteome</keyword>